<keyword evidence="1" id="KW-1133">Transmembrane helix</keyword>
<gene>
    <name evidence="2" type="ORF">F929_00982</name>
</gene>
<keyword evidence="1" id="KW-0472">Membrane</keyword>
<accession>R8YZU3</accession>
<organism evidence="2 3">
    <name type="scientific">Acinetobacter lactucae</name>
    <dbReference type="NCBI Taxonomy" id="1785128"/>
    <lineage>
        <taxon>Bacteria</taxon>
        <taxon>Pseudomonadati</taxon>
        <taxon>Pseudomonadota</taxon>
        <taxon>Gammaproteobacteria</taxon>
        <taxon>Moraxellales</taxon>
        <taxon>Moraxellaceae</taxon>
        <taxon>Acinetobacter</taxon>
        <taxon>Acinetobacter calcoaceticus/baumannii complex</taxon>
    </lineage>
</organism>
<dbReference type="EMBL" id="APQO01000004">
    <property type="protein sequence ID" value="EOQ74863.1"/>
    <property type="molecule type" value="Genomic_DNA"/>
</dbReference>
<sequence length="90" mass="10638">MFSCGFLFISLACDNNLFGLLNARPLQILGEISYSIYLLHGIVLYFFINLINYFEVKNIYLLIALIPFYFYCVYTLSTITFIQIEKRFHK</sequence>
<reference evidence="2 3" key="1">
    <citation type="submission" date="2013-02" db="EMBL/GenBank/DDBJ databases">
        <title>The Genome Sequence of Acinetobacter pittii ANC 4052.</title>
        <authorList>
            <consortium name="The Broad Institute Genome Sequencing Platform"/>
            <consortium name="The Broad Institute Genome Sequencing Center for Infectious Disease"/>
            <person name="Cerqueira G."/>
            <person name="Feldgarden M."/>
            <person name="Courvalin P."/>
            <person name="Perichon B."/>
            <person name="Grillot-Courvalin C."/>
            <person name="Clermont D."/>
            <person name="Rocha E."/>
            <person name="Yoon E.-J."/>
            <person name="Nemec A."/>
            <person name="Walker B."/>
            <person name="Young S.K."/>
            <person name="Zeng Q."/>
            <person name="Gargeya S."/>
            <person name="Fitzgerald M."/>
            <person name="Haas B."/>
            <person name="Abouelleil A."/>
            <person name="Alvarado L."/>
            <person name="Arachchi H.M."/>
            <person name="Berlin A.M."/>
            <person name="Chapman S.B."/>
            <person name="Dewar J."/>
            <person name="Goldberg J."/>
            <person name="Griggs A."/>
            <person name="Gujja S."/>
            <person name="Hansen M."/>
            <person name="Howarth C."/>
            <person name="Imamovic A."/>
            <person name="Larimer J."/>
            <person name="McCowan C."/>
            <person name="Murphy C."/>
            <person name="Neiman D."/>
            <person name="Pearson M."/>
            <person name="Priest M."/>
            <person name="Roberts A."/>
            <person name="Saif S."/>
            <person name="Shea T."/>
            <person name="Sisk P."/>
            <person name="Sykes S."/>
            <person name="Wortman J."/>
            <person name="Nusbaum C."/>
            <person name="Birren B."/>
        </authorList>
    </citation>
    <scope>NUCLEOTIDE SEQUENCE [LARGE SCALE GENOMIC DNA]</scope>
    <source>
        <strain evidence="2 3">ANC 4052</strain>
    </source>
</reference>
<keyword evidence="1" id="KW-0812">Transmembrane</keyword>
<evidence type="ECO:0000256" key="1">
    <source>
        <dbReference type="SAM" id="Phobius"/>
    </source>
</evidence>
<comment type="caution">
    <text evidence="2">The sequence shown here is derived from an EMBL/GenBank/DDBJ whole genome shotgun (WGS) entry which is preliminary data.</text>
</comment>
<evidence type="ECO:0000313" key="2">
    <source>
        <dbReference type="EMBL" id="EOQ74863.1"/>
    </source>
</evidence>
<dbReference type="AlphaFoldDB" id="R8YZU3"/>
<feature type="transmembrane region" description="Helical" evidence="1">
    <location>
        <begin position="33"/>
        <end position="52"/>
    </location>
</feature>
<dbReference type="HOGENOM" id="CLU_2434215_0_0_6"/>
<evidence type="ECO:0000313" key="3">
    <source>
        <dbReference type="Proteomes" id="UP000013986"/>
    </source>
</evidence>
<proteinExistence type="predicted"/>
<evidence type="ECO:0008006" key="4">
    <source>
        <dbReference type="Google" id="ProtNLM"/>
    </source>
</evidence>
<dbReference type="Proteomes" id="UP000013986">
    <property type="component" value="Unassembled WGS sequence"/>
</dbReference>
<feature type="transmembrane region" description="Helical" evidence="1">
    <location>
        <begin position="59"/>
        <end position="84"/>
    </location>
</feature>
<name>R8YZU3_9GAMM</name>
<protein>
    <recommendedName>
        <fullName evidence="4">Acyltransferase 3 domain-containing protein</fullName>
    </recommendedName>
</protein>